<evidence type="ECO:0000256" key="1">
    <source>
        <dbReference type="SAM" id="SignalP"/>
    </source>
</evidence>
<feature type="signal peptide" evidence="1">
    <location>
        <begin position="1"/>
        <end position="21"/>
    </location>
</feature>
<keyword evidence="1" id="KW-0732">Signal</keyword>
<evidence type="ECO:0000313" key="3">
    <source>
        <dbReference type="Proteomes" id="UP000765509"/>
    </source>
</evidence>
<comment type="caution">
    <text evidence="2">The sequence shown here is derived from an EMBL/GenBank/DDBJ whole genome shotgun (WGS) entry which is preliminary data.</text>
</comment>
<protein>
    <recommendedName>
        <fullName evidence="4">Secreted protein</fullName>
    </recommendedName>
</protein>
<evidence type="ECO:0008006" key="4">
    <source>
        <dbReference type="Google" id="ProtNLM"/>
    </source>
</evidence>
<evidence type="ECO:0000313" key="2">
    <source>
        <dbReference type="EMBL" id="MBW0493513.1"/>
    </source>
</evidence>
<dbReference type="AlphaFoldDB" id="A0A9Q3D370"/>
<dbReference type="Proteomes" id="UP000765509">
    <property type="component" value="Unassembled WGS sequence"/>
</dbReference>
<proteinExistence type="predicted"/>
<feature type="chain" id="PRO_5040166971" description="Secreted protein" evidence="1">
    <location>
        <begin position="22"/>
        <end position="148"/>
    </location>
</feature>
<sequence>MAHVWWHATAFLSWFLALLHTQILVLFQDANTSHTTPYACSGSRLCTRKSLCLYRFPTIQATPSAGKAPINSNNSLHWCRLPMPHTQILMLVKVPDNSDNFLPKLSLSKLHTQILIPVQVPDNSDNSLCWGSLLTIQKIPYTTKSDSM</sequence>
<name>A0A9Q3D370_9BASI</name>
<dbReference type="EMBL" id="AVOT02012101">
    <property type="protein sequence ID" value="MBW0493513.1"/>
    <property type="molecule type" value="Genomic_DNA"/>
</dbReference>
<reference evidence="2" key="1">
    <citation type="submission" date="2021-03" db="EMBL/GenBank/DDBJ databases">
        <title>Draft genome sequence of rust myrtle Austropuccinia psidii MF-1, a brazilian biotype.</title>
        <authorList>
            <person name="Quecine M.C."/>
            <person name="Pachon D.M.R."/>
            <person name="Bonatelli M.L."/>
            <person name="Correr F.H."/>
            <person name="Franceschini L.M."/>
            <person name="Leite T.F."/>
            <person name="Margarido G.R.A."/>
            <person name="Almeida C.A."/>
            <person name="Ferrarezi J.A."/>
            <person name="Labate C.A."/>
        </authorList>
    </citation>
    <scope>NUCLEOTIDE SEQUENCE</scope>
    <source>
        <strain evidence="2">MF-1</strain>
    </source>
</reference>
<gene>
    <name evidence="2" type="ORF">O181_033228</name>
</gene>
<keyword evidence="3" id="KW-1185">Reference proteome</keyword>
<accession>A0A9Q3D370</accession>
<organism evidence="2 3">
    <name type="scientific">Austropuccinia psidii MF-1</name>
    <dbReference type="NCBI Taxonomy" id="1389203"/>
    <lineage>
        <taxon>Eukaryota</taxon>
        <taxon>Fungi</taxon>
        <taxon>Dikarya</taxon>
        <taxon>Basidiomycota</taxon>
        <taxon>Pucciniomycotina</taxon>
        <taxon>Pucciniomycetes</taxon>
        <taxon>Pucciniales</taxon>
        <taxon>Sphaerophragmiaceae</taxon>
        <taxon>Austropuccinia</taxon>
    </lineage>
</organism>